<protein>
    <recommendedName>
        <fullName evidence="4">3-deoxy-7-phosphoheptulonate synthase</fullName>
        <ecNumber evidence="4">2.5.1.54</ecNumber>
    </recommendedName>
    <alternativeName>
        <fullName evidence="10">3-deoxy-D-arabino-heptulosonate 7-phosphate synthase</fullName>
    </alternativeName>
    <alternativeName>
        <fullName evidence="9">DAHP synthase</fullName>
    </alternativeName>
    <alternativeName>
        <fullName evidence="8">Phospho-2-keto-3-deoxyheptonate aldolase</fullName>
    </alternativeName>
</protein>
<dbReference type="SUPFAM" id="SSF51569">
    <property type="entry name" value="Aldolase"/>
    <property type="match status" value="1"/>
</dbReference>
<evidence type="ECO:0000256" key="5">
    <source>
        <dbReference type="ARBA" id="ARBA00022605"/>
    </source>
</evidence>
<dbReference type="Gene3D" id="3.20.20.70">
    <property type="entry name" value="Aldolase class I"/>
    <property type="match status" value="1"/>
</dbReference>
<dbReference type="Proteomes" id="UP000186594">
    <property type="component" value="Unassembled WGS sequence"/>
</dbReference>
<dbReference type="EC" id="2.5.1.54" evidence="4"/>
<dbReference type="AlphaFoldDB" id="A0A1U7LJL2"/>
<reference evidence="13 14" key="1">
    <citation type="submission" date="2016-04" db="EMBL/GenBank/DDBJ databases">
        <title>Evolutionary innovation and constraint leading to complex multicellularity in the Ascomycota.</title>
        <authorList>
            <person name="Cisse O."/>
            <person name="Nguyen A."/>
            <person name="Hewitt D.A."/>
            <person name="Jedd G."/>
            <person name="Stajich J.E."/>
        </authorList>
    </citation>
    <scope>NUCLEOTIDE SEQUENCE [LARGE SCALE GENOMIC DNA]</scope>
    <source>
        <strain evidence="13 14">DAH-3</strain>
    </source>
</reference>
<keyword evidence="5" id="KW-0028">Amino-acid biosynthesis</keyword>
<evidence type="ECO:0000313" key="13">
    <source>
        <dbReference type="EMBL" id="OLL22845.1"/>
    </source>
</evidence>
<dbReference type="GO" id="GO:0005737">
    <property type="term" value="C:cytoplasm"/>
    <property type="evidence" value="ECO:0007669"/>
    <property type="project" value="TreeGrafter"/>
</dbReference>
<evidence type="ECO:0000256" key="4">
    <source>
        <dbReference type="ARBA" id="ARBA00012694"/>
    </source>
</evidence>
<evidence type="ECO:0000256" key="8">
    <source>
        <dbReference type="ARBA" id="ARBA00031111"/>
    </source>
</evidence>
<comment type="function">
    <text evidence="1">Stereospecific condensation of phosphoenolpyruvate (PEP) and D-erythrose-4-phosphate (E4P) giving rise to 3-deoxy-D-arabino-heptulosonate-7-phosphate (DAHP).</text>
</comment>
<dbReference type="OrthoDB" id="4699125at2759"/>
<dbReference type="InterPro" id="IPR006218">
    <property type="entry name" value="DAHP1/KDSA"/>
</dbReference>
<dbReference type="STRING" id="1198029.A0A1U7LJL2"/>
<evidence type="ECO:0000256" key="9">
    <source>
        <dbReference type="ARBA" id="ARBA00031349"/>
    </source>
</evidence>
<comment type="catalytic activity">
    <reaction evidence="11">
        <text>D-erythrose 4-phosphate + phosphoenolpyruvate + H2O = 7-phospho-2-dehydro-3-deoxy-D-arabino-heptonate + phosphate</text>
        <dbReference type="Rhea" id="RHEA:14717"/>
        <dbReference type="ChEBI" id="CHEBI:15377"/>
        <dbReference type="ChEBI" id="CHEBI:16897"/>
        <dbReference type="ChEBI" id="CHEBI:43474"/>
        <dbReference type="ChEBI" id="CHEBI:58394"/>
        <dbReference type="ChEBI" id="CHEBI:58702"/>
        <dbReference type="EC" id="2.5.1.54"/>
    </reaction>
</comment>
<evidence type="ECO:0000313" key="14">
    <source>
        <dbReference type="Proteomes" id="UP000186594"/>
    </source>
</evidence>
<comment type="caution">
    <text evidence="13">The sequence shown here is derived from an EMBL/GenBank/DDBJ whole genome shotgun (WGS) entry which is preliminary data.</text>
</comment>
<evidence type="ECO:0000259" key="12">
    <source>
        <dbReference type="Pfam" id="PF00793"/>
    </source>
</evidence>
<dbReference type="PANTHER" id="PTHR21225:SF12">
    <property type="entry name" value="PHOSPHO-2-DEHYDRO-3-DEOXYHEPTONATE ALDOLASE, TYROSINE-INHIBITED"/>
    <property type="match status" value="1"/>
</dbReference>
<evidence type="ECO:0000256" key="1">
    <source>
        <dbReference type="ARBA" id="ARBA00003726"/>
    </source>
</evidence>
<evidence type="ECO:0000256" key="2">
    <source>
        <dbReference type="ARBA" id="ARBA00004688"/>
    </source>
</evidence>
<gene>
    <name evidence="13" type="ORF">NEOLI_001713</name>
</gene>
<comment type="similarity">
    <text evidence="3">Belongs to the class-I DAHP synthase family.</text>
</comment>
<name>A0A1U7LJL2_NEOID</name>
<feature type="domain" description="DAHP synthetase I/KDSA" evidence="12">
    <location>
        <begin position="2"/>
        <end position="151"/>
    </location>
</feature>
<sequence length="172" mass="18545">MGFKNGTDGSVDIAVDAIRAAAVPHRFMGVTKQGLAAITITKGNEFGFLILRGGRTGPNFYEQNIAEAKSKMERAKIRANIMVDCSHGNSQKNHRNQPGVAMVVAEQVMKGEKAIIGVMIESHLNEGRQDIPTGGPSDLKKGVSITDACVSFVQTVPMLERLAEAVRARRNL</sequence>
<dbReference type="InterPro" id="IPR013785">
    <property type="entry name" value="Aldolase_TIM"/>
</dbReference>
<evidence type="ECO:0000256" key="3">
    <source>
        <dbReference type="ARBA" id="ARBA00007985"/>
    </source>
</evidence>
<dbReference type="PANTHER" id="PTHR21225">
    <property type="entry name" value="PHOSPHO-2-DEHYDRO-3-DEOXYHEPTONATE ALDOLASE DAHP SYNTHETASE"/>
    <property type="match status" value="1"/>
</dbReference>
<dbReference type="Pfam" id="PF00793">
    <property type="entry name" value="DAHP_synth_1"/>
    <property type="match status" value="1"/>
</dbReference>
<evidence type="ECO:0000256" key="11">
    <source>
        <dbReference type="ARBA" id="ARBA00047508"/>
    </source>
</evidence>
<dbReference type="EMBL" id="LXFE01002699">
    <property type="protein sequence ID" value="OLL22845.1"/>
    <property type="molecule type" value="Genomic_DNA"/>
</dbReference>
<dbReference type="GO" id="GO:0008652">
    <property type="term" value="P:amino acid biosynthetic process"/>
    <property type="evidence" value="ECO:0007669"/>
    <property type="project" value="UniProtKB-KW"/>
</dbReference>
<dbReference type="GO" id="GO:0009073">
    <property type="term" value="P:aromatic amino acid family biosynthetic process"/>
    <property type="evidence" value="ECO:0007669"/>
    <property type="project" value="UniProtKB-KW"/>
</dbReference>
<dbReference type="GO" id="GO:0003849">
    <property type="term" value="F:3-deoxy-7-phosphoheptulonate synthase activity"/>
    <property type="evidence" value="ECO:0007669"/>
    <property type="project" value="UniProtKB-EC"/>
</dbReference>
<dbReference type="InterPro" id="IPR006219">
    <property type="entry name" value="DAHP_synth_1"/>
</dbReference>
<keyword evidence="6" id="KW-0808">Transferase</keyword>
<keyword evidence="7" id="KW-0057">Aromatic amino acid biosynthesis</keyword>
<comment type="pathway">
    <text evidence="2">Metabolic intermediate biosynthesis; chorismate biosynthesis; chorismate from D-erythrose 4-phosphate and phosphoenolpyruvate: step 1/7.</text>
</comment>
<keyword evidence="14" id="KW-1185">Reference proteome</keyword>
<organism evidence="13 14">
    <name type="scientific">Neolecta irregularis (strain DAH-3)</name>
    <dbReference type="NCBI Taxonomy" id="1198029"/>
    <lineage>
        <taxon>Eukaryota</taxon>
        <taxon>Fungi</taxon>
        <taxon>Dikarya</taxon>
        <taxon>Ascomycota</taxon>
        <taxon>Taphrinomycotina</taxon>
        <taxon>Neolectales</taxon>
        <taxon>Neolectaceae</taxon>
        <taxon>Neolecta</taxon>
    </lineage>
</organism>
<accession>A0A1U7LJL2</accession>
<dbReference type="NCBIfam" id="TIGR00034">
    <property type="entry name" value="aroFGH"/>
    <property type="match status" value="1"/>
</dbReference>
<proteinExistence type="inferred from homology"/>
<evidence type="ECO:0000256" key="10">
    <source>
        <dbReference type="ARBA" id="ARBA00032193"/>
    </source>
</evidence>
<evidence type="ECO:0000256" key="7">
    <source>
        <dbReference type="ARBA" id="ARBA00023141"/>
    </source>
</evidence>
<evidence type="ECO:0000256" key="6">
    <source>
        <dbReference type="ARBA" id="ARBA00022679"/>
    </source>
</evidence>